<keyword evidence="1" id="KW-0175">Coiled coil</keyword>
<proteinExistence type="predicted"/>
<dbReference type="Pfam" id="PF01551">
    <property type="entry name" value="Peptidase_M23"/>
    <property type="match status" value="1"/>
</dbReference>
<feature type="signal peptide" evidence="2">
    <location>
        <begin position="1"/>
        <end position="18"/>
    </location>
</feature>
<feature type="chain" id="PRO_5009295442" evidence="2">
    <location>
        <begin position="19"/>
        <end position="378"/>
    </location>
</feature>
<keyword evidence="4" id="KW-0378">Hydrolase</keyword>
<sequence>MRLLLLMLVLLVSLPSMAASEQEARETEKRIAALKDEIASVQRGIERQRSEQKEQQQALRDSEKQISEVSAQLRQLNGEIDGLGTDLDGLEEREAELERQVEASAGRVQEQLRAQYREGRQPQLQLMLTDRDPARVERLIYYYDQLNAQLIEQMQTYRTQLEALNATRSQAADTSAALFAKREELEAQQRKLESARQQRETSLAKLKSAMAQDQQRLSGLQKNQTQLQSLLEQLRESIRRSQLETANQDFDKLKGKLPWPVDGSIKRGFGQKVNDLAYEGVLIGARTGREVHAVHSGRVVFADWLRGYGLLLIIDHGGGYMSLYGHNESLLRETGTWVRPGDVVATTGDSGGYDETGLYFAIRKGGRSIDPAPWLADR</sequence>
<organism evidence="4 5">
    <name type="scientific">Marinobacterium lutimaris</name>
    <dbReference type="NCBI Taxonomy" id="568106"/>
    <lineage>
        <taxon>Bacteria</taxon>
        <taxon>Pseudomonadati</taxon>
        <taxon>Pseudomonadota</taxon>
        <taxon>Gammaproteobacteria</taxon>
        <taxon>Oceanospirillales</taxon>
        <taxon>Oceanospirillaceae</taxon>
        <taxon>Marinobacterium</taxon>
    </lineage>
</organism>
<feature type="domain" description="M23ase beta-sheet core" evidence="3">
    <location>
        <begin position="279"/>
        <end position="371"/>
    </location>
</feature>
<dbReference type="OrthoDB" id="9784703at2"/>
<feature type="coiled-coil region" evidence="1">
    <location>
        <begin position="147"/>
        <end position="244"/>
    </location>
</feature>
<protein>
    <submittedName>
        <fullName evidence="4">Septal ring factor EnvC, activator of murein hydrolases AmiA and AmiB</fullName>
    </submittedName>
</protein>
<dbReference type="GO" id="GO:0004222">
    <property type="term" value="F:metalloendopeptidase activity"/>
    <property type="evidence" value="ECO:0007669"/>
    <property type="project" value="TreeGrafter"/>
</dbReference>
<dbReference type="RefSeq" id="WP_104004812.1">
    <property type="nucleotide sequence ID" value="NZ_FNVQ01000004.1"/>
</dbReference>
<dbReference type="EMBL" id="FNVQ01000004">
    <property type="protein sequence ID" value="SEG79261.1"/>
    <property type="molecule type" value="Genomic_DNA"/>
</dbReference>
<dbReference type="FunFam" id="2.70.70.10:FF:000003">
    <property type="entry name" value="Murein hydrolase activator EnvC"/>
    <property type="match status" value="1"/>
</dbReference>
<dbReference type="Gene3D" id="2.70.70.10">
    <property type="entry name" value="Glucose Permease (Domain IIA)"/>
    <property type="match status" value="1"/>
</dbReference>
<keyword evidence="2" id="KW-0732">Signal</keyword>
<feature type="coiled-coil region" evidence="1">
    <location>
        <begin position="17"/>
        <end position="107"/>
    </location>
</feature>
<evidence type="ECO:0000256" key="2">
    <source>
        <dbReference type="SAM" id="SignalP"/>
    </source>
</evidence>
<keyword evidence="5" id="KW-1185">Reference proteome</keyword>
<evidence type="ECO:0000259" key="3">
    <source>
        <dbReference type="Pfam" id="PF01551"/>
    </source>
</evidence>
<dbReference type="SUPFAM" id="SSF51261">
    <property type="entry name" value="Duplicated hybrid motif"/>
    <property type="match status" value="1"/>
</dbReference>
<dbReference type="PANTHER" id="PTHR21666">
    <property type="entry name" value="PEPTIDASE-RELATED"/>
    <property type="match status" value="1"/>
</dbReference>
<reference evidence="4 5" key="1">
    <citation type="submission" date="2016-10" db="EMBL/GenBank/DDBJ databases">
        <authorList>
            <person name="de Groot N.N."/>
        </authorList>
    </citation>
    <scope>NUCLEOTIDE SEQUENCE [LARGE SCALE GENOMIC DNA]</scope>
    <source>
        <strain evidence="4 5">DSM 22012</strain>
    </source>
</reference>
<dbReference type="AlphaFoldDB" id="A0A1H6D1P1"/>
<accession>A0A1H6D1P1</accession>
<evidence type="ECO:0000256" key="1">
    <source>
        <dbReference type="SAM" id="Coils"/>
    </source>
</evidence>
<dbReference type="InterPro" id="IPR050570">
    <property type="entry name" value="Cell_wall_metabolism_enzyme"/>
</dbReference>
<dbReference type="PANTHER" id="PTHR21666:SF270">
    <property type="entry name" value="MUREIN HYDROLASE ACTIVATOR ENVC"/>
    <property type="match status" value="1"/>
</dbReference>
<evidence type="ECO:0000313" key="5">
    <source>
        <dbReference type="Proteomes" id="UP000236745"/>
    </source>
</evidence>
<gene>
    <name evidence="4" type="ORF">SAMN05444390_104456</name>
</gene>
<name>A0A1H6D1P1_9GAMM</name>
<dbReference type="InterPro" id="IPR016047">
    <property type="entry name" value="M23ase_b-sheet_dom"/>
</dbReference>
<dbReference type="Gene3D" id="1.10.287.1490">
    <property type="match status" value="1"/>
</dbReference>
<dbReference type="Proteomes" id="UP000236745">
    <property type="component" value="Unassembled WGS sequence"/>
</dbReference>
<dbReference type="CDD" id="cd12797">
    <property type="entry name" value="M23_peptidase"/>
    <property type="match status" value="1"/>
</dbReference>
<evidence type="ECO:0000313" key="4">
    <source>
        <dbReference type="EMBL" id="SEG79261.1"/>
    </source>
</evidence>
<dbReference type="InterPro" id="IPR011055">
    <property type="entry name" value="Dup_hybrid_motif"/>
</dbReference>